<dbReference type="EMBL" id="WEGJ01000030">
    <property type="protein sequence ID" value="MQY15237.1"/>
    <property type="molecule type" value="Genomic_DNA"/>
</dbReference>
<dbReference type="Proteomes" id="UP000466345">
    <property type="component" value="Unassembled WGS sequence"/>
</dbReference>
<evidence type="ECO:0000313" key="1">
    <source>
        <dbReference type="EMBL" id="MQY15237.1"/>
    </source>
</evidence>
<dbReference type="RefSeq" id="WP_323378535.1">
    <property type="nucleotide sequence ID" value="NZ_WEGJ01000030.1"/>
</dbReference>
<protein>
    <submittedName>
        <fullName evidence="1">Uncharacterized protein</fullName>
    </submittedName>
</protein>
<sequence length="75" mass="8224">MRDGADTTRIEATCLPGEEAAESKKPMDGVAETVARQIRNQQLGADLDAYESEHGAFSDEELAEAHARIRGFEEM</sequence>
<organism evidence="1 2">
    <name type="scientific">Streptomyces smaragdinus</name>
    <dbReference type="NCBI Taxonomy" id="2585196"/>
    <lineage>
        <taxon>Bacteria</taxon>
        <taxon>Bacillati</taxon>
        <taxon>Actinomycetota</taxon>
        <taxon>Actinomycetes</taxon>
        <taxon>Kitasatosporales</taxon>
        <taxon>Streptomycetaceae</taxon>
        <taxon>Streptomyces</taxon>
    </lineage>
</organism>
<proteinExistence type="predicted"/>
<evidence type="ECO:0000313" key="2">
    <source>
        <dbReference type="Proteomes" id="UP000466345"/>
    </source>
</evidence>
<name>A0A7K0CP15_9ACTN</name>
<comment type="caution">
    <text evidence="1">The sequence shown here is derived from an EMBL/GenBank/DDBJ whole genome shotgun (WGS) entry which is preliminary data.</text>
</comment>
<dbReference type="AlphaFoldDB" id="A0A7K0CP15"/>
<reference evidence="1 2" key="1">
    <citation type="submission" date="2019-10" db="EMBL/GenBank/DDBJ databases">
        <title>Streptomyces smaragdinus sp. nov. and Streptomyces fabii sp. nov., isolated from the gut of fungus growing-termite Macrotermes natalensis.</title>
        <authorList>
            <person name="Schwitalla J."/>
            <person name="Benndorf R."/>
            <person name="Martin K."/>
            <person name="De Beer W."/>
            <person name="Kaster A.-K."/>
            <person name="Vollmers J."/>
            <person name="Poulsen M."/>
            <person name="Beemelmanns C."/>
        </authorList>
    </citation>
    <scope>NUCLEOTIDE SEQUENCE [LARGE SCALE GENOMIC DNA]</scope>
    <source>
        <strain evidence="1 2">RB5</strain>
    </source>
</reference>
<gene>
    <name evidence="1" type="ORF">SRB5_54160</name>
</gene>
<accession>A0A7K0CP15</accession>
<keyword evidence="2" id="KW-1185">Reference proteome</keyword>